<feature type="transmembrane region" description="Helical" evidence="6">
    <location>
        <begin position="98"/>
        <end position="117"/>
    </location>
</feature>
<dbReference type="RefSeq" id="WP_068921491.1">
    <property type="nucleotide sequence ID" value="NZ_BMQP01000021.1"/>
</dbReference>
<comment type="subcellular location">
    <subcellularLocation>
        <location evidence="1">Membrane</location>
        <topology evidence="1">Multi-pass membrane protein</topology>
    </subcellularLocation>
</comment>
<reference evidence="8" key="1">
    <citation type="submission" date="2021-01" db="EMBL/GenBank/DDBJ databases">
        <title>Whole genome shotgun sequence of Planobispora rosea NBRC 15558.</title>
        <authorList>
            <person name="Komaki H."/>
            <person name="Tamura T."/>
        </authorList>
    </citation>
    <scope>NUCLEOTIDE SEQUENCE</scope>
    <source>
        <strain evidence="8">NBRC 15558</strain>
    </source>
</reference>
<evidence type="ECO:0000256" key="4">
    <source>
        <dbReference type="ARBA" id="ARBA00023136"/>
    </source>
</evidence>
<keyword evidence="3 6" id="KW-1133">Transmembrane helix</keyword>
<evidence type="ECO:0000313" key="8">
    <source>
        <dbReference type="EMBL" id="GIH85857.1"/>
    </source>
</evidence>
<dbReference type="InterPro" id="IPR051533">
    <property type="entry name" value="WaaL-like"/>
</dbReference>
<evidence type="ECO:0000259" key="7">
    <source>
        <dbReference type="Pfam" id="PF04932"/>
    </source>
</evidence>
<dbReference type="InterPro" id="IPR007016">
    <property type="entry name" value="O-antigen_ligase-rel_domated"/>
</dbReference>
<feature type="region of interest" description="Disordered" evidence="5">
    <location>
        <begin position="1"/>
        <end position="33"/>
    </location>
</feature>
<protein>
    <recommendedName>
        <fullName evidence="7">O-antigen ligase-related domain-containing protein</fullName>
    </recommendedName>
</protein>
<feature type="transmembrane region" description="Helical" evidence="6">
    <location>
        <begin position="386"/>
        <end position="406"/>
    </location>
</feature>
<gene>
    <name evidence="8" type="ORF">Pro02_42650</name>
</gene>
<evidence type="ECO:0000256" key="1">
    <source>
        <dbReference type="ARBA" id="ARBA00004141"/>
    </source>
</evidence>
<dbReference type="Pfam" id="PF04932">
    <property type="entry name" value="Wzy_C"/>
    <property type="match status" value="1"/>
</dbReference>
<feature type="transmembrane region" description="Helical" evidence="6">
    <location>
        <begin position="265"/>
        <end position="283"/>
    </location>
</feature>
<accession>A0A8J3S4S8</accession>
<feature type="transmembrane region" description="Helical" evidence="6">
    <location>
        <begin position="241"/>
        <end position="258"/>
    </location>
</feature>
<feature type="transmembrane region" description="Helical" evidence="6">
    <location>
        <begin position="148"/>
        <end position="170"/>
    </location>
</feature>
<evidence type="ECO:0000256" key="6">
    <source>
        <dbReference type="SAM" id="Phobius"/>
    </source>
</evidence>
<feature type="domain" description="O-antigen ligase-related" evidence="7">
    <location>
        <begin position="226"/>
        <end position="394"/>
    </location>
</feature>
<dbReference type="EMBL" id="BOOI01000039">
    <property type="protein sequence ID" value="GIH85857.1"/>
    <property type="molecule type" value="Genomic_DNA"/>
</dbReference>
<dbReference type="Proteomes" id="UP000655044">
    <property type="component" value="Unassembled WGS sequence"/>
</dbReference>
<feature type="transmembrane region" description="Helical" evidence="6">
    <location>
        <begin position="123"/>
        <end position="141"/>
    </location>
</feature>
<feature type="transmembrane region" description="Helical" evidence="6">
    <location>
        <begin position="220"/>
        <end position="235"/>
    </location>
</feature>
<evidence type="ECO:0000256" key="2">
    <source>
        <dbReference type="ARBA" id="ARBA00022692"/>
    </source>
</evidence>
<dbReference type="PANTHER" id="PTHR37422:SF13">
    <property type="entry name" value="LIPOPOLYSACCHARIDE BIOSYNTHESIS PROTEIN PA4999-RELATED"/>
    <property type="match status" value="1"/>
</dbReference>
<organism evidence="8 9">
    <name type="scientific">Planobispora rosea</name>
    <dbReference type="NCBI Taxonomy" id="35762"/>
    <lineage>
        <taxon>Bacteria</taxon>
        <taxon>Bacillati</taxon>
        <taxon>Actinomycetota</taxon>
        <taxon>Actinomycetes</taxon>
        <taxon>Streptosporangiales</taxon>
        <taxon>Streptosporangiaceae</taxon>
        <taxon>Planobispora</taxon>
    </lineage>
</organism>
<dbReference type="OrthoDB" id="5150405at2"/>
<feature type="transmembrane region" description="Helical" evidence="6">
    <location>
        <begin position="193"/>
        <end position="213"/>
    </location>
</feature>
<sequence length="460" mass="46934">MARRGTAADTATTADTAPGPGAATAPGTATGTATAPVWRRPSVLAAATVLLVCVPQERDDLTVAADVTLADAASVALVVVAAATLLRPGRRLPGRVWITAPPVVAVTAATVASQDVMASLPGLARYLQVFVLVPLAVVAVLRDRVDLWLVGGAVCGTALAQGAVGSWQALTGTGASYAGENIRAVGTFGATDVMGMATVVGYGLVVALALGLALRGRRRAVALGAAAMLVAPLVLSLSRGTWLAVTCAAAAMLVTYGLRTAVRAGLLAAAACVLLAGAPALGLTGDRGPESGSDTLGHRLASIGSSVTEPDRSVSDRYGLWETALGIWRDAPVTGAGPRSFPALRDSRAPLHLSSGSDTADPVSGFQRQPLLSPHNMYLLVLSEQGLLGATAFCLFLGCVTVWCVRRARRTRSPWDRAAGLAASGFLTWQLVDFVYSDIGGPPTLVTSVMLGTALWWAAA</sequence>
<keyword evidence="9" id="KW-1185">Reference proteome</keyword>
<proteinExistence type="predicted"/>
<evidence type="ECO:0000256" key="5">
    <source>
        <dbReference type="SAM" id="MobiDB-lite"/>
    </source>
</evidence>
<evidence type="ECO:0000256" key="3">
    <source>
        <dbReference type="ARBA" id="ARBA00022989"/>
    </source>
</evidence>
<name>A0A8J3S4S8_PLARO</name>
<dbReference type="GO" id="GO:0016020">
    <property type="term" value="C:membrane"/>
    <property type="evidence" value="ECO:0007669"/>
    <property type="project" value="UniProtKB-SubCell"/>
</dbReference>
<keyword evidence="4 6" id="KW-0472">Membrane</keyword>
<evidence type="ECO:0000313" key="9">
    <source>
        <dbReference type="Proteomes" id="UP000655044"/>
    </source>
</evidence>
<keyword evidence="2 6" id="KW-0812">Transmembrane</keyword>
<dbReference type="AlphaFoldDB" id="A0A8J3S4S8"/>
<dbReference type="PANTHER" id="PTHR37422">
    <property type="entry name" value="TEICHURONIC ACID BIOSYNTHESIS PROTEIN TUAE"/>
    <property type="match status" value="1"/>
</dbReference>
<comment type="caution">
    <text evidence="8">The sequence shown here is derived from an EMBL/GenBank/DDBJ whole genome shotgun (WGS) entry which is preliminary data.</text>
</comment>